<dbReference type="GO" id="GO:0005634">
    <property type="term" value="C:nucleus"/>
    <property type="evidence" value="ECO:0007669"/>
    <property type="project" value="UniProtKB-SubCell"/>
</dbReference>
<dbReference type="FunCoup" id="F6XJ64">
    <property type="interactions" value="2"/>
</dbReference>
<dbReference type="OMA" id="TIPAHRH"/>
<evidence type="ECO:0000313" key="7">
    <source>
        <dbReference type="Ensembl" id="ENSCINP00000021687.2"/>
    </source>
</evidence>
<feature type="compositionally biased region" description="Low complexity" evidence="6">
    <location>
        <begin position="52"/>
        <end position="67"/>
    </location>
</feature>
<dbReference type="RefSeq" id="XP_002130779.1">
    <property type="nucleotide sequence ID" value="XM_002130743.4"/>
</dbReference>
<dbReference type="OrthoDB" id="8170061at2759"/>
<dbReference type="Proteomes" id="UP000008144">
    <property type="component" value="Chromosome 2"/>
</dbReference>
<evidence type="ECO:0000256" key="5">
    <source>
        <dbReference type="ARBA" id="ARBA00023242"/>
    </source>
</evidence>
<feature type="compositionally biased region" description="Polar residues" evidence="6">
    <location>
        <begin position="29"/>
        <end position="39"/>
    </location>
</feature>
<feature type="compositionally biased region" description="Basic residues" evidence="6">
    <location>
        <begin position="13"/>
        <end position="25"/>
    </location>
</feature>
<evidence type="ECO:0000256" key="6">
    <source>
        <dbReference type="SAM" id="MobiDB-lite"/>
    </source>
</evidence>
<protein>
    <submittedName>
        <fullName evidence="7">MAPK regulated corepressor interacting protein 2-like</fullName>
    </submittedName>
</protein>
<keyword evidence="8" id="KW-1185">Reference proteome</keyword>
<feature type="region of interest" description="Disordered" evidence="6">
    <location>
        <begin position="92"/>
        <end position="113"/>
    </location>
</feature>
<keyword evidence="4" id="KW-0963">Cytoplasm</keyword>
<dbReference type="KEGG" id="cin:100178419"/>
<dbReference type="GO" id="GO:0010494">
    <property type="term" value="C:cytoplasmic stress granule"/>
    <property type="evidence" value="ECO:0007669"/>
    <property type="project" value="UniProtKB-SubCell"/>
</dbReference>
<evidence type="ECO:0000256" key="3">
    <source>
        <dbReference type="ARBA" id="ARBA00010821"/>
    </source>
</evidence>
<keyword evidence="5" id="KW-0539">Nucleus</keyword>
<evidence type="ECO:0000256" key="4">
    <source>
        <dbReference type="ARBA" id="ARBA00022490"/>
    </source>
</evidence>
<comment type="subcellular location">
    <subcellularLocation>
        <location evidence="2">Cytoplasm</location>
        <location evidence="2">Stress granule</location>
    </subcellularLocation>
    <subcellularLocation>
        <location evidence="1">Nucleus</location>
    </subcellularLocation>
</comment>
<dbReference type="GeneTree" id="ENSGT00730000114120"/>
<comment type="similarity">
    <text evidence="3">Belongs to the MCRIP family.</text>
</comment>
<evidence type="ECO:0000313" key="8">
    <source>
        <dbReference type="Proteomes" id="UP000008144"/>
    </source>
</evidence>
<dbReference type="EMBL" id="EAAA01001596">
    <property type="status" value="NOT_ANNOTATED_CDS"/>
    <property type="molecule type" value="Genomic_DNA"/>
</dbReference>
<reference evidence="7" key="2">
    <citation type="journal article" date="2008" name="Genome Biol.">
        <title>Improved genome assembly and evidence-based global gene model set for the chordate Ciona intestinalis: new insight into intron and operon populations.</title>
        <authorList>
            <person name="Satou Y."/>
            <person name="Mineta K."/>
            <person name="Ogasawara M."/>
            <person name="Sasakura Y."/>
            <person name="Shoguchi E."/>
            <person name="Ueno K."/>
            <person name="Yamada L."/>
            <person name="Matsumoto J."/>
            <person name="Wasserscheid J."/>
            <person name="Dewar K."/>
            <person name="Wiley G.B."/>
            <person name="Macmil S.L."/>
            <person name="Roe B.A."/>
            <person name="Zeller R.W."/>
            <person name="Hastings K.E."/>
            <person name="Lemaire P."/>
            <person name="Lindquist E."/>
            <person name="Endo T."/>
            <person name="Hotta K."/>
            <person name="Inaba K."/>
        </authorList>
    </citation>
    <scope>NUCLEOTIDE SEQUENCE [LARGE SCALE GENOMIC DNA]</scope>
    <source>
        <strain evidence="7">wild type</strain>
    </source>
</reference>
<feature type="region of interest" description="Disordered" evidence="6">
    <location>
        <begin position="1"/>
        <end position="39"/>
    </location>
</feature>
<dbReference type="Pfam" id="PF14799">
    <property type="entry name" value="FAM195"/>
    <property type="match status" value="1"/>
</dbReference>
<evidence type="ECO:0000256" key="2">
    <source>
        <dbReference type="ARBA" id="ARBA00004210"/>
    </source>
</evidence>
<reference evidence="8" key="1">
    <citation type="journal article" date="2002" name="Science">
        <title>The draft genome of Ciona intestinalis: insights into chordate and vertebrate origins.</title>
        <authorList>
            <person name="Dehal P."/>
            <person name="Satou Y."/>
            <person name="Campbell R.K."/>
            <person name="Chapman J."/>
            <person name="Degnan B."/>
            <person name="De Tomaso A."/>
            <person name="Davidson B."/>
            <person name="Di Gregorio A."/>
            <person name="Gelpke M."/>
            <person name="Goodstein D.M."/>
            <person name="Harafuji N."/>
            <person name="Hastings K.E."/>
            <person name="Ho I."/>
            <person name="Hotta K."/>
            <person name="Huang W."/>
            <person name="Kawashima T."/>
            <person name="Lemaire P."/>
            <person name="Martinez D."/>
            <person name="Meinertzhagen I.A."/>
            <person name="Necula S."/>
            <person name="Nonaka M."/>
            <person name="Putnam N."/>
            <person name="Rash S."/>
            <person name="Saiga H."/>
            <person name="Satake M."/>
            <person name="Terry A."/>
            <person name="Yamada L."/>
            <person name="Wang H.G."/>
            <person name="Awazu S."/>
            <person name="Azumi K."/>
            <person name="Boore J."/>
            <person name="Branno M."/>
            <person name="Chin-Bow S."/>
            <person name="DeSantis R."/>
            <person name="Doyle S."/>
            <person name="Francino P."/>
            <person name="Keys D.N."/>
            <person name="Haga S."/>
            <person name="Hayashi H."/>
            <person name="Hino K."/>
            <person name="Imai K.S."/>
            <person name="Inaba K."/>
            <person name="Kano S."/>
            <person name="Kobayashi K."/>
            <person name="Kobayashi M."/>
            <person name="Lee B.I."/>
            <person name="Makabe K.W."/>
            <person name="Manohar C."/>
            <person name="Matassi G."/>
            <person name="Medina M."/>
            <person name="Mochizuki Y."/>
            <person name="Mount S."/>
            <person name="Morishita T."/>
            <person name="Miura S."/>
            <person name="Nakayama A."/>
            <person name="Nishizaka S."/>
            <person name="Nomoto H."/>
            <person name="Ohta F."/>
            <person name="Oishi K."/>
            <person name="Rigoutsos I."/>
            <person name="Sano M."/>
            <person name="Sasaki A."/>
            <person name="Sasakura Y."/>
            <person name="Shoguchi E."/>
            <person name="Shin-i T."/>
            <person name="Spagnuolo A."/>
            <person name="Stainier D."/>
            <person name="Suzuki M.M."/>
            <person name="Tassy O."/>
            <person name="Takatori N."/>
            <person name="Tokuoka M."/>
            <person name="Yagi K."/>
            <person name="Yoshizaki F."/>
            <person name="Wada S."/>
            <person name="Zhang C."/>
            <person name="Hyatt P.D."/>
            <person name="Larimer F."/>
            <person name="Detter C."/>
            <person name="Doggett N."/>
            <person name="Glavina T."/>
            <person name="Hawkins T."/>
            <person name="Richardson P."/>
            <person name="Lucas S."/>
            <person name="Kohara Y."/>
            <person name="Levine M."/>
            <person name="Satoh N."/>
            <person name="Rokhsar D.S."/>
        </authorList>
    </citation>
    <scope>NUCLEOTIDE SEQUENCE [LARGE SCALE GENOMIC DNA]</scope>
</reference>
<dbReference type="GeneID" id="100178419"/>
<proteinExistence type="inferred from homology"/>
<name>F6XJ64_CIOIN</name>
<evidence type="ECO:0000256" key="1">
    <source>
        <dbReference type="ARBA" id="ARBA00004123"/>
    </source>
</evidence>
<sequence length="139" mass="15739">MHQTMYGIGNKPQSKHKTIPAHRHAEKISPTSESSQWGSNSVMGIQKLHFNTTSKRTSRSNSMMSNSDPVTQQHEDNVTALNEEWEKVKSDLNKNEDQKISGTTQYVERDPNPAMTGFQAFDLEQYWGQKLLSNTGIKS</sequence>
<accession>F6XJ64</accession>
<organism evidence="7 8">
    <name type="scientific">Ciona intestinalis</name>
    <name type="common">Transparent sea squirt</name>
    <name type="synonym">Ascidia intestinalis</name>
    <dbReference type="NCBI Taxonomy" id="7719"/>
    <lineage>
        <taxon>Eukaryota</taxon>
        <taxon>Metazoa</taxon>
        <taxon>Chordata</taxon>
        <taxon>Tunicata</taxon>
        <taxon>Ascidiacea</taxon>
        <taxon>Phlebobranchia</taxon>
        <taxon>Cionidae</taxon>
        <taxon>Ciona</taxon>
    </lineage>
</organism>
<dbReference type="Ensembl" id="ENSCINT00000021933.2">
    <property type="protein sequence ID" value="ENSCINP00000021687.2"/>
    <property type="gene ID" value="ENSCING00000011315.2"/>
</dbReference>
<dbReference type="InParanoid" id="F6XJ64"/>
<gene>
    <name evidence="7" type="primary">LOC100178419</name>
</gene>
<dbReference type="AlphaFoldDB" id="F6XJ64"/>
<reference evidence="7" key="3">
    <citation type="submission" date="2025-08" db="UniProtKB">
        <authorList>
            <consortium name="Ensembl"/>
        </authorList>
    </citation>
    <scope>IDENTIFICATION</scope>
</reference>
<feature type="region of interest" description="Disordered" evidence="6">
    <location>
        <begin position="52"/>
        <end position="74"/>
    </location>
</feature>
<dbReference type="InterPro" id="IPR029428">
    <property type="entry name" value="MCRIP"/>
</dbReference>
<accession>A0A1W2WGI5</accession>
<dbReference type="HOGENOM" id="CLU_1906017_0_0_1"/>
<reference evidence="7" key="4">
    <citation type="submission" date="2025-09" db="UniProtKB">
        <authorList>
            <consortium name="Ensembl"/>
        </authorList>
    </citation>
    <scope>IDENTIFICATION</scope>
</reference>